<proteinExistence type="predicted"/>
<dbReference type="PROSITE" id="PS51186">
    <property type="entry name" value="GNAT"/>
    <property type="match status" value="1"/>
</dbReference>
<name>A0A202ECF0_9EURY</name>
<reference evidence="2 3" key="1">
    <citation type="submission" date="2017-02" db="EMBL/GenBank/DDBJ databases">
        <title>Natronthermophilus aegyptiacus gen. nov.,sp. nov., an aerobic, extremely halophilic alkalithermophilic archaeon isolated from the athalassohaline Wadi An Natrun, Egypt.</title>
        <authorList>
            <person name="Zhao B."/>
        </authorList>
    </citation>
    <scope>NUCLEOTIDE SEQUENCE [LARGE SCALE GENOMIC DNA]</scope>
    <source>
        <strain evidence="2 3">CGMCC 1.3597</strain>
    </source>
</reference>
<evidence type="ECO:0000259" key="1">
    <source>
        <dbReference type="PROSITE" id="PS51186"/>
    </source>
</evidence>
<dbReference type="OrthoDB" id="120213at2157"/>
<dbReference type="InterPro" id="IPR051908">
    <property type="entry name" value="Ribosomal_N-acetyltransferase"/>
</dbReference>
<organism evidence="2 3">
    <name type="scientific">Natronolimnobius baerhuensis</name>
    <dbReference type="NCBI Taxonomy" id="253108"/>
    <lineage>
        <taxon>Archaea</taxon>
        <taxon>Methanobacteriati</taxon>
        <taxon>Methanobacteriota</taxon>
        <taxon>Stenosarchaea group</taxon>
        <taxon>Halobacteria</taxon>
        <taxon>Halobacteriales</taxon>
        <taxon>Natrialbaceae</taxon>
        <taxon>Natronolimnobius</taxon>
    </lineage>
</organism>
<dbReference type="AlphaFoldDB" id="A0A202ECF0"/>
<dbReference type="Proteomes" id="UP000196084">
    <property type="component" value="Unassembled WGS sequence"/>
</dbReference>
<dbReference type="Pfam" id="PF13302">
    <property type="entry name" value="Acetyltransf_3"/>
    <property type="match status" value="1"/>
</dbReference>
<dbReference type="PANTHER" id="PTHR43441:SF11">
    <property type="entry name" value="RIBOSOMAL-PROTEIN-SERINE ACETYLTRANSFERASE"/>
    <property type="match status" value="1"/>
</dbReference>
<feature type="domain" description="N-acetyltransferase" evidence="1">
    <location>
        <begin position="43"/>
        <end position="195"/>
    </location>
</feature>
<accession>A0A202ECF0</accession>
<comment type="caution">
    <text evidence="2">The sequence shown here is derived from an EMBL/GenBank/DDBJ whole genome shotgun (WGS) entry which is preliminary data.</text>
</comment>
<dbReference type="PANTHER" id="PTHR43441">
    <property type="entry name" value="RIBOSOMAL-PROTEIN-SERINE ACETYLTRANSFERASE"/>
    <property type="match status" value="1"/>
</dbReference>
<dbReference type="InterPro" id="IPR000182">
    <property type="entry name" value="GNAT_dom"/>
</dbReference>
<dbReference type="GO" id="GO:0008999">
    <property type="term" value="F:protein-N-terminal-alanine acetyltransferase activity"/>
    <property type="evidence" value="ECO:0007669"/>
    <property type="project" value="TreeGrafter"/>
</dbReference>
<dbReference type="EMBL" id="MWPH01000001">
    <property type="protein sequence ID" value="OVE85905.1"/>
    <property type="molecule type" value="Genomic_DNA"/>
</dbReference>
<keyword evidence="2" id="KW-0808">Transferase</keyword>
<gene>
    <name evidence="2" type="ORF">B2G88_03595</name>
</gene>
<dbReference type="Gene3D" id="3.40.630.30">
    <property type="match status" value="1"/>
</dbReference>
<dbReference type="SUPFAM" id="SSF55729">
    <property type="entry name" value="Acyl-CoA N-acyltransferases (Nat)"/>
    <property type="match status" value="1"/>
</dbReference>
<protein>
    <submittedName>
        <fullName evidence="2">GNAT family N-acetyltransferase</fullName>
    </submittedName>
</protein>
<evidence type="ECO:0000313" key="2">
    <source>
        <dbReference type="EMBL" id="OVE85905.1"/>
    </source>
</evidence>
<dbReference type="GO" id="GO:1990189">
    <property type="term" value="F:protein N-terminal-serine acetyltransferase activity"/>
    <property type="evidence" value="ECO:0007669"/>
    <property type="project" value="TreeGrafter"/>
</dbReference>
<dbReference type="GO" id="GO:0005737">
    <property type="term" value="C:cytoplasm"/>
    <property type="evidence" value="ECO:0007669"/>
    <property type="project" value="TreeGrafter"/>
</dbReference>
<evidence type="ECO:0000313" key="3">
    <source>
        <dbReference type="Proteomes" id="UP000196084"/>
    </source>
</evidence>
<dbReference type="InterPro" id="IPR016181">
    <property type="entry name" value="Acyl_CoA_acyltransferase"/>
</dbReference>
<sequence length="212" mass="24087">MGELLPETIKTDRLRFDAIRPESVDVFDLYEICSSDPGIDEITEYMTWDPHETPKEAQEFIERVSEQYEDADGVSYLIRPRGDAIDATADGAGDIAGTGGFGIDWEKRTMTMGVWFRKRFWGRGYSGERAAAFLELAFDRLDLEVVATAVHVDNDQSIRAIEKYVEAHGGRRDGCIRNHIVIDGDPADCYRYTISSEEWADNRSDLTVQFRD</sequence>
<keyword evidence="3" id="KW-1185">Reference proteome</keyword>